<dbReference type="PANTHER" id="PTHR45624:SF52">
    <property type="entry name" value="MITOCHONDRIAL CARRIER"/>
    <property type="match status" value="1"/>
</dbReference>
<keyword evidence="6 10" id="KW-1133">Transmembrane helix</keyword>
<dbReference type="PANTHER" id="PTHR45624">
    <property type="entry name" value="MITOCHONDRIAL BASIC AMINO ACIDS TRANSPORTER-RELATED"/>
    <property type="match status" value="1"/>
</dbReference>
<evidence type="ECO:0008006" key="13">
    <source>
        <dbReference type="Google" id="ProtNLM"/>
    </source>
</evidence>
<comment type="similarity">
    <text evidence="2">Belongs to the mitochondrial carrier (TC 2.A.29) family.</text>
</comment>
<dbReference type="Proteomes" id="UP001214628">
    <property type="component" value="Chromosome 1"/>
</dbReference>
<keyword evidence="5" id="KW-0677">Repeat</keyword>
<comment type="subcellular location">
    <subcellularLocation>
        <location evidence="1">Mitochondrion membrane</location>
        <topology evidence="1">Multi-pass membrane protein</topology>
    </subcellularLocation>
</comment>
<proteinExistence type="inferred from homology"/>
<evidence type="ECO:0000256" key="10">
    <source>
        <dbReference type="SAM" id="Phobius"/>
    </source>
</evidence>
<evidence type="ECO:0000256" key="3">
    <source>
        <dbReference type="ARBA" id="ARBA00022448"/>
    </source>
</evidence>
<dbReference type="GO" id="GO:0031966">
    <property type="term" value="C:mitochondrial membrane"/>
    <property type="evidence" value="ECO:0007669"/>
    <property type="project" value="UniProtKB-SubCell"/>
</dbReference>
<keyword evidence="3" id="KW-0813">Transport</keyword>
<dbReference type="AlphaFoldDB" id="A0AAF0F9I9"/>
<dbReference type="InterPro" id="IPR050567">
    <property type="entry name" value="Mitochondrial_Carrier"/>
</dbReference>
<dbReference type="Gene3D" id="1.50.40.10">
    <property type="entry name" value="Mitochondrial carrier domain"/>
    <property type="match status" value="1"/>
</dbReference>
<dbReference type="SUPFAM" id="SSF103506">
    <property type="entry name" value="Mitochondrial carrier"/>
    <property type="match status" value="1"/>
</dbReference>
<dbReference type="GO" id="GO:0000064">
    <property type="term" value="F:L-ornithine transmembrane transporter activity"/>
    <property type="evidence" value="ECO:0007669"/>
    <property type="project" value="TreeGrafter"/>
</dbReference>
<evidence type="ECO:0000256" key="2">
    <source>
        <dbReference type="ARBA" id="ARBA00006375"/>
    </source>
</evidence>
<feature type="region of interest" description="Disordered" evidence="9">
    <location>
        <begin position="376"/>
        <end position="401"/>
    </location>
</feature>
<keyword evidence="12" id="KW-1185">Reference proteome</keyword>
<dbReference type="GO" id="GO:1990575">
    <property type="term" value="P:mitochondrial L-ornithine transmembrane transport"/>
    <property type="evidence" value="ECO:0007669"/>
    <property type="project" value="TreeGrafter"/>
</dbReference>
<evidence type="ECO:0000313" key="12">
    <source>
        <dbReference type="Proteomes" id="UP001214628"/>
    </source>
</evidence>
<dbReference type="InterPro" id="IPR023395">
    <property type="entry name" value="MCP_dom_sf"/>
</dbReference>
<evidence type="ECO:0000256" key="7">
    <source>
        <dbReference type="ARBA" id="ARBA00023128"/>
    </source>
</evidence>
<feature type="transmembrane region" description="Helical" evidence="10">
    <location>
        <begin position="268"/>
        <end position="292"/>
    </location>
</feature>
<evidence type="ECO:0000256" key="4">
    <source>
        <dbReference type="ARBA" id="ARBA00022692"/>
    </source>
</evidence>
<keyword evidence="8 10" id="KW-0472">Membrane</keyword>
<gene>
    <name evidence="11" type="ORF">MPSI1_001454</name>
</gene>
<keyword evidence="4 10" id="KW-0812">Transmembrane</keyword>
<evidence type="ECO:0000256" key="8">
    <source>
        <dbReference type="ARBA" id="ARBA00023136"/>
    </source>
</evidence>
<reference evidence="11" key="1">
    <citation type="submission" date="2023-02" db="EMBL/GenBank/DDBJ databases">
        <title>Mating type loci evolution in Malassezia.</title>
        <authorList>
            <person name="Coelho M.A."/>
        </authorList>
    </citation>
    <scope>NUCLEOTIDE SEQUENCE</scope>
    <source>
        <strain evidence="11">CBS 14136</strain>
    </source>
</reference>
<accession>A0AAF0F9I9</accession>
<keyword evidence="7" id="KW-0496">Mitochondrion</keyword>
<protein>
    <recommendedName>
        <fullName evidence="13">Mitochondrial carrier protein</fullName>
    </recommendedName>
</protein>
<evidence type="ECO:0000256" key="5">
    <source>
        <dbReference type="ARBA" id="ARBA00022737"/>
    </source>
</evidence>
<evidence type="ECO:0000256" key="6">
    <source>
        <dbReference type="ARBA" id="ARBA00022989"/>
    </source>
</evidence>
<name>A0AAF0F9I9_9BASI</name>
<organism evidence="11 12">
    <name type="scientific">Malassezia psittaci</name>
    <dbReference type="NCBI Taxonomy" id="1821823"/>
    <lineage>
        <taxon>Eukaryota</taxon>
        <taxon>Fungi</taxon>
        <taxon>Dikarya</taxon>
        <taxon>Basidiomycota</taxon>
        <taxon>Ustilaginomycotina</taxon>
        <taxon>Malasseziomycetes</taxon>
        <taxon>Malasseziales</taxon>
        <taxon>Malasseziaceae</taxon>
        <taxon>Malassezia</taxon>
    </lineage>
</organism>
<evidence type="ECO:0000256" key="1">
    <source>
        <dbReference type="ARBA" id="ARBA00004225"/>
    </source>
</evidence>
<sequence length="525" mass="58807">MVARREGKKLGVPYLRRLVRQEKVSDDADLTPKPILLLSLVAPPLLANVAIGFTLFETYTLTQDILLHKRHAEQSNERTERFTPTHIVAIAGAVAGAAQCIISAPLDNVRLVLQRLLVKDVSNQATLPAIVTRPIQTWRTILQAAILPFLPHKLYQRLIHHMNVPIVSHEPKTETRFQHLPNHLRLLSRRVHGISLILSLIRDSAGFGCFFVSFEYARRMAFHASLTIDNVVRILRHDGPGAFTGKPAGSESDEDHNLDFSYNASRTVYGRITAALLLVCGGGIGALLYELVSRPIEYMRMVLWYGLHVSQRRHSRAASAINTPSKSKVPPHRQASIAYTVRPVRTMFPVPRVSHTQSVRRLRSLRRRVPLTSVLKGNSNLATTQVDPSQASGPSNRSERNIRAMRARANARHRRYSQTTLMKLIKYARMTAPPGSRLGTLPLLFQTFFIRPFTYPELCKASAPRPWGAAPSALPPAPTPLLKALRPEKSTIGSRFWHVAQRIGPNTGKIAAPFGYMLNRVRIMY</sequence>
<evidence type="ECO:0000313" key="11">
    <source>
        <dbReference type="EMBL" id="WFD42804.1"/>
    </source>
</evidence>
<feature type="transmembrane region" description="Helical" evidence="10">
    <location>
        <begin position="35"/>
        <end position="56"/>
    </location>
</feature>
<dbReference type="EMBL" id="CP118375">
    <property type="protein sequence ID" value="WFD42804.1"/>
    <property type="molecule type" value="Genomic_DNA"/>
</dbReference>
<feature type="compositionally biased region" description="Polar residues" evidence="9">
    <location>
        <begin position="376"/>
        <end position="396"/>
    </location>
</feature>
<evidence type="ECO:0000256" key="9">
    <source>
        <dbReference type="SAM" id="MobiDB-lite"/>
    </source>
</evidence>